<gene>
    <name evidence="1" type="ORF">XINFAN_00744</name>
</gene>
<accession>A0A3P5WFH7</accession>
<proteinExistence type="predicted"/>
<sequence>MTQITRYETGRRMSQCVVHGGLVYLAGQVGAGETITEQTAATLAEIDRLLALAGTDKTRLLTAQVWLADIADFEGMNSVWDKWVAEGHAPTRATGEIPLALPEVRVEIIVVAAL</sequence>
<reference evidence="1 2" key="1">
    <citation type="submission" date="2018-11" db="EMBL/GenBank/DDBJ databases">
        <authorList>
            <person name="Criscuolo A."/>
        </authorList>
    </citation>
    <scope>NUCLEOTIDE SEQUENCE [LARGE SCALE GENOMIC DNA]</scope>
    <source>
        <strain evidence="1">ACIP111625</strain>
    </source>
</reference>
<dbReference type="PANTHER" id="PTHR47328">
    <property type="match status" value="1"/>
</dbReference>
<dbReference type="AlphaFoldDB" id="A0A3P5WFH7"/>
<dbReference type="Pfam" id="PF01042">
    <property type="entry name" value="Ribonuc_L-PSP"/>
    <property type="match status" value="1"/>
</dbReference>
<dbReference type="EMBL" id="UXAW01000041">
    <property type="protein sequence ID" value="VDC22343.1"/>
    <property type="molecule type" value="Genomic_DNA"/>
</dbReference>
<keyword evidence="2" id="KW-1185">Reference proteome</keyword>
<dbReference type="PANTHER" id="PTHR47328:SF1">
    <property type="entry name" value="RUTC FAMILY PROTEIN YOAB"/>
    <property type="match status" value="1"/>
</dbReference>
<dbReference type="Gene3D" id="3.30.1330.40">
    <property type="entry name" value="RutC-like"/>
    <property type="match status" value="1"/>
</dbReference>
<dbReference type="InterPro" id="IPR035709">
    <property type="entry name" value="YoaB-like"/>
</dbReference>
<dbReference type="InterPro" id="IPR035959">
    <property type="entry name" value="RutC-like_sf"/>
</dbReference>
<name>A0A3P5WFH7_9RHOB</name>
<dbReference type="CDD" id="cd06150">
    <property type="entry name" value="YjgF_YER057c_UK114_like_2"/>
    <property type="match status" value="1"/>
</dbReference>
<evidence type="ECO:0000313" key="2">
    <source>
        <dbReference type="Proteomes" id="UP000277498"/>
    </source>
</evidence>
<evidence type="ECO:0000313" key="1">
    <source>
        <dbReference type="EMBL" id="VDC22343.1"/>
    </source>
</evidence>
<dbReference type="Proteomes" id="UP000277498">
    <property type="component" value="Unassembled WGS sequence"/>
</dbReference>
<dbReference type="SUPFAM" id="SSF55298">
    <property type="entry name" value="YjgF-like"/>
    <property type="match status" value="1"/>
</dbReference>
<dbReference type="OrthoDB" id="9803101at2"/>
<protein>
    <submittedName>
        <fullName evidence="1">Endoribonuclease L-PSP</fullName>
    </submittedName>
</protein>
<dbReference type="InterPro" id="IPR006175">
    <property type="entry name" value="YjgF/YER057c/UK114"/>
</dbReference>
<organism evidence="1 2">
    <name type="scientific">Pseudogemmobacter humi</name>
    <dbReference type="NCBI Taxonomy" id="2483812"/>
    <lineage>
        <taxon>Bacteria</taxon>
        <taxon>Pseudomonadati</taxon>
        <taxon>Pseudomonadota</taxon>
        <taxon>Alphaproteobacteria</taxon>
        <taxon>Rhodobacterales</taxon>
        <taxon>Paracoccaceae</taxon>
        <taxon>Pseudogemmobacter</taxon>
    </lineage>
</organism>
<dbReference type="RefSeq" id="WP_124085174.1">
    <property type="nucleotide sequence ID" value="NZ_UXAW01000041.1"/>
</dbReference>